<gene>
    <name evidence="1" type="ORF">SAMN05216366_10315</name>
</gene>
<name>A0A1H0NAW5_SELRU</name>
<dbReference type="AlphaFoldDB" id="A0A1H0NAW5"/>
<proteinExistence type="predicted"/>
<sequence>MQNRKLVIGYIGNGKSTNRYHLPFALNRPDKIRVKMIYQRNLAKQDWAWVAGVEFTAR</sequence>
<dbReference type="Gene3D" id="1.10.3270.10">
    <property type="entry name" value="HMGR, N-terminal domain"/>
    <property type="match status" value="1"/>
</dbReference>
<dbReference type="RefSeq" id="WP_176756694.1">
    <property type="nucleotide sequence ID" value="NZ_FNJQ01000003.1"/>
</dbReference>
<dbReference type="EMBL" id="FNJQ01000003">
    <property type="protein sequence ID" value="SDO89778.1"/>
    <property type="molecule type" value="Genomic_DNA"/>
</dbReference>
<evidence type="ECO:0000313" key="1">
    <source>
        <dbReference type="EMBL" id="SDO89778.1"/>
    </source>
</evidence>
<protein>
    <recommendedName>
        <fullName evidence="3">Oxidoreductase</fullName>
    </recommendedName>
</protein>
<dbReference type="InterPro" id="IPR023282">
    <property type="entry name" value="HMG_CoA_Rdtase_N"/>
</dbReference>
<organism evidence="1 2">
    <name type="scientific">Selenomonas ruminantium</name>
    <dbReference type="NCBI Taxonomy" id="971"/>
    <lineage>
        <taxon>Bacteria</taxon>
        <taxon>Bacillati</taxon>
        <taxon>Bacillota</taxon>
        <taxon>Negativicutes</taxon>
        <taxon>Selenomonadales</taxon>
        <taxon>Selenomonadaceae</taxon>
        <taxon>Selenomonas</taxon>
    </lineage>
</organism>
<dbReference type="GO" id="GO:0004420">
    <property type="term" value="F:hydroxymethylglutaryl-CoA reductase (NADPH) activity"/>
    <property type="evidence" value="ECO:0007669"/>
    <property type="project" value="InterPro"/>
</dbReference>
<evidence type="ECO:0008006" key="3">
    <source>
        <dbReference type="Google" id="ProtNLM"/>
    </source>
</evidence>
<evidence type="ECO:0000313" key="2">
    <source>
        <dbReference type="Proteomes" id="UP000182412"/>
    </source>
</evidence>
<dbReference type="Proteomes" id="UP000182412">
    <property type="component" value="Unassembled WGS sequence"/>
</dbReference>
<reference evidence="1 2" key="1">
    <citation type="submission" date="2016-10" db="EMBL/GenBank/DDBJ databases">
        <authorList>
            <person name="de Groot N.N."/>
        </authorList>
    </citation>
    <scope>NUCLEOTIDE SEQUENCE [LARGE SCALE GENOMIC DNA]</scope>
    <source>
        <strain evidence="1 2">S137</strain>
    </source>
</reference>
<accession>A0A1H0NAW5</accession>